<keyword evidence="2" id="KW-1185">Reference proteome</keyword>
<sequence>MSQKEVERCLGRLITDADFRAKATLSLRSACSTEGIVLSPEEMTFLQCLDFNEFGAVAESIDDSIRRK</sequence>
<evidence type="ECO:0008006" key="3">
    <source>
        <dbReference type="Google" id="ProtNLM"/>
    </source>
</evidence>
<dbReference type="InterPro" id="IPR029502">
    <property type="entry name" value="Ribosomal_synth"/>
</dbReference>
<protein>
    <recommendedName>
        <fullName evidence="3">Nif11-like leader peptide family natural product</fullName>
    </recommendedName>
</protein>
<name>A0ABS5U8A7_9BACT</name>
<dbReference type="NCBIfam" id="NF038399">
    <property type="entry name" value="NH_RiPP_Os17"/>
    <property type="match status" value="1"/>
</dbReference>
<evidence type="ECO:0000313" key="1">
    <source>
        <dbReference type="EMBL" id="MBT1071906.1"/>
    </source>
</evidence>
<dbReference type="Proteomes" id="UP000784128">
    <property type="component" value="Unassembled WGS sequence"/>
</dbReference>
<organism evidence="1 2">
    <name type="scientific">Pelotalea chapellei</name>
    <dbReference type="NCBI Taxonomy" id="44671"/>
    <lineage>
        <taxon>Bacteria</taxon>
        <taxon>Pseudomonadati</taxon>
        <taxon>Thermodesulfobacteriota</taxon>
        <taxon>Desulfuromonadia</taxon>
        <taxon>Geobacterales</taxon>
        <taxon>Geobacteraceae</taxon>
        <taxon>Pelotalea</taxon>
    </lineage>
</organism>
<comment type="caution">
    <text evidence="1">The sequence shown here is derived from an EMBL/GenBank/DDBJ whole genome shotgun (WGS) entry which is preliminary data.</text>
</comment>
<dbReference type="RefSeq" id="WP_214298216.1">
    <property type="nucleotide sequence ID" value="NZ_JAHDYS010000007.1"/>
</dbReference>
<accession>A0ABS5U8A7</accession>
<evidence type="ECO:0000313" key="2">
    <source>
        <dbReference type="Proteomes" id="UP000784128"/>
    </source>
</evidence>
<dbReference type="EMBL" id="JAHDYS010000007">
    <property type="protein sequence ID" value="MBT1071906.1"/>
    <property type="molecule type" value="Genomic_DNA"/>
</dbReference>
<dbReference type="Pfam" id="PF14407">
    <property type="entry name" value="Frankia_peptide"/>
    <property type="match status" value="1"/>
</dbReference>
<reference evidence="1 2" key="1">
    <citation type="submission" date="2021-05" db="EMBL/GenBank/DDBJ databases">
        <title>The draft genome of Geobacter chapellei DSM 13688.</title>
        <authorList>
            <person name="Xu Z."/>
            <person name="Masuda Y."/>
            <person name="Itoh H."/>
            <person name="Senoo K."/>
        </authorList>
    </citation>
    <scope>NUCLEOTIDE SEQUENCE [LARGE SCALE GENOMIC DNA]</scope>
    <source>
        <strain evidence="1 2">DSM 13688</strain>
    </source>
</reference>
<proteinExistence type="predicted"/>
<gene>
    <name evidence="1" type="ORF">KJB30_08935</name>
</gene>